<keyword evidence="2" id="KW-1185">Reference proteome</keyword>
<dbReference type="OrthoDB" id="7107802at2"/>
<accession>A0A2V4BJK7</accession>
<name>A0A2V4BJK7_9FLAO</name>
<dbReference type="Proteomes" id="UP000247903">
    <property type="component" value="Unassembled WGS sequence"/>
</dbReference>
<protein>
    <submittedName>
        <fullName evidence="1">Uncharacterized protein</fullName>
    </submittedName>
</protein>
<dbReference type="EMBL" id="QJHK01000033">
    <property type="protein sequence ID" value="PXY38762.1"/>
    <property type="molecule type" value="Genomic_DNA"/>
</dbReference>
<sequence>MTLTQEHLDFEKFSRKLIGLTIIKVEYSEINYEPTNPRPNYPTKYKNLDSVDFSIVLHTDSEKLVEIYWDDKFFQYGIGIKINEQSDFSGNIKWNVSPNDLWKKFLGTKITDINITWETVTTTEEKTQKTNNFIYPQDIKITFSNDKNLFVSVAGFFDQNDEEVYGMLDNLTVTDNEELAKQVKMIN</sequence>
<dbReference type="AlphaFoldDB" id="A0A2V4BJK7"/>
<proteinExistence type="predicted"/>
<reference evidence="1 2" key="1">
    <citation type="submission" date="2018-05" db="EMBL/GenBank/DDBJ databases">
        <title>Flavobacterium sp. strain IMCC34759, incomplete genome.</title>
        <authorList>
            <person name="Joung Y."/>
            <person name="Cho J."/>
        </authorList>
    </citation>
    <scope>NUCLEOTIDE SEQUENCE [LARGE SCALE GENOMIC DNA]</scope>
    <source>
        <strain evidence="1 2">IMCC34759</strain>
    </source>
</reference>
<evidence type="ECO:0000313" key="2">
    <source>
        <dbReference type="Proteomes" id="UP000247903"/>
    </source>
</evidence>
<gene>
    <name evidence="1" type="ORF">DMB65_21345</name>
</gene>
<evidence type="ECO:0000313" key="1">
    <source>
        <dbReference type="EMBL" id="PXY38762.1"/>
    </source>
</evidence>
<dbReference type="RefSeq" id="WP_110308654.1">
    <property type="nucleotide sequence ID" value="NZ_QJHK01000033.1"/>
</dbReference>
<comment type="caution">
    <text evidence="1">The sequence shown here is derived from an EMBL/GenBank/DDBJ whole genome shotgun (WGS) entry which is preliminary data.</text>
</comment>
<organism evidence="1 2">
    <name type="scientific">Flavobacterium cheongpyeongense</name>
    <dbReference type="NCBI Taxonomy" id="2212651"/>
    <lineage>
        <taxon>Bacteria</taxon>
        <taxon>Pseudomonadati</taxon>
        <taxon>Bacteroidota</taxon>
        <taxon>Flavobacteriia</taxon>
        <taxon>Flavobacteriales</taxon>
        <taxon>Flavobacteriaceae</taxon>
        <taxon>Flavobacterium</taxon>
    </lineage>
</organism>